<evidence type="ECO:0000259" key="1">
    <source>
        <dbReference type="Pfam" id="PF12867"/>
    </source>
</evidence>
<dbReference type="InParanoid" id="A9B220"/>
<dbReference type="eggNOG" id="COG2318">
    <property type="taxonomic scope" value="Bacteria"/>
</dbReference>
<protein>
    <submittedName>
        <fullName evidence="2">DinB family protein</fullName>
    </submittedName>
</protein>
<evidence type="ECO:0000313" key="2">
    <source>
        <dbReference type="EMBL" id="ABX07370.1"/>
    </source>
</evidence>
<organism evidence="2 3">
    <name type="scientific">Herpetosiphon aurantiacus (strain ATCC 23779 / DSM 785 / 114-95)</name>
    <dbReference type="NCBI Taxonomy" id="316274"/>
    <lineage>
        <taxon>Bacteria</taxon>
        <taxon>Bacillati</taxon>
        <taxon>Chloroflexota</taxon>
        <taxon>Chloroflexia</taxon>
        <taxon>Herpetosiphonales</taxon>
        <taxon>Herpetosiphonaceae</taxon>
        <taxon>Herpetosiphon</taxon>
    </lineage>
</organism>
<dbReference type="BioCyc" id="HAUR316274:GHYA-4797-MONOMER"/>
<feature type="domain" description="DinB-like" evidence="1">
    <location>
        <begin position="15"/>
        <end position="134"/>
    </location>
</feature>
<reference evidence="2 3" key="1">
    <citation type="journal article" date="2011" name="Stand. Genomic Sci.">
        <title>Complete genome sequence of the filamentous gliding predatory bacterium Herpetosiphon aurantiacus type strain (114-95(T)).</title>
        <authorList>
            <person name="Kiss H."/>
            <person name="Nett M."/>
            <person name="Domin N."/>
            <person name="Martin K."/>
            <person name="Maresca J.A."/>
            <person name="Copeland A."/>
            <person name="Lapidus A."/>
            <person name="Lucas S."/>
            <person name="Berry K.W."/>
            <person name="Glavina Del Rio T."/>
            <person name="Dalin E."/>
            <person name="Tice H."/>
            <person name="Pitluck S."/>
            <person name="Richardson P."/>
            <person name="Bruce D."/>
            <person name="Goodwin L."/>
            <person name="Han C."/>
            <person name="Detter J.C."/>
            <person name="Schmutz J."/>
            <person name="Brettin T."/>
            <person name="Land M."/>
            <person name="Hauser L."/>
            <person name="Kyrpides N.C."/>
            <person name="Ivanova N."/>
            <person name="Goker M."/>
            <person name="Woyke T."/>
            <person name="Klenk H.P."/>
            <person name="Bryant D.A."/>
        </authorList>
    </citation>
    <scope>NUCLEOTIDE SEQUENCE [LARGE SCALE GENOMIC DNA]</scope>
    <source>
        <strain evidence="3">ATCC 23779 / DSM 785 / 114-95</strain>
    </source>
</reference>
<accession>A9B220</accession>
<gene>
    <name evidence="2" type="ordered locus">Haur_4739</name>
</gene>
<dbReference type="InterPro" id="IPR024775">
    <property type="entry name" value="DinB-like"/>
</dbReference>
<dbReference type="STRING" id="316274.Haur_4739"/>
<dbReference type="EMBL" id="CP000875">
    <property type="protein sequence ID" value="ABX07370.1"/>
    <property type="molecule type" value="Genomic_DNA"/>
</dbReference>
<dbReference type="HOGENOM" id="CLU_1600447_0_0_0"/>
<evidence type="ECO:0000313" key="3">
    <source>
        <dbReference type="Proteomes" id="UP000000787"/>
    </source>
</evidence>
<dbReference type="InterPro" id="IPR034660">
    <property type="entry name" value="DinB/YfiT-like"/>
</dbReference>
<dbReference type="Proteomes" id="UP000000787">
    <property type="component" value="Chromosome"/>
</dbReference>
<dbReference type="Pfam" id="PF12867">
    <property type="entry name" value="DinB_2"/>
    <property type="match status" value="1"/>
</dbReference>
<name>A9B220_HERA2</name>
<keyword evidence="3" id="KW-1185">Reference proteome</keyword>
<proteinExistence type="predicted"/>
<dbReference type="AlphaFoldDB" id="A9B220"/>
<sequence>MDLLDRLLGHDVWTTRQLLLQAQSLSSAQLDQQFAIDQRSLRECFEHIIENMESWCDLMAERPVRDLTDNSIEGLLQRLSNAGRDFAAIARTISREQRWDAVYSDVLDDPPMQKTYGGTIGHLITHSMHHRAQIMLMLEQFGCQEHIEGDLLSWEAQAFGWKSHDH</sequence>
<dbReference type="KEGG" id="hau:Haur_4739"/>
<dbReference type="Gene3D" id="1.20.120.450">
    <property type="entry name" value="dinb family like domain"/>
    <property type="match status" value="1"/>
</dbReference>
<dbReference type="SUPFAM" id="SSF109854">
    <property type="entry name" value="DinB/YfiT-like putative metalloenzymes"/>
    <property type="match status" value="1"/>
</dbReference>